<accession>A0A9N9MF93</accession>
<reference evidence="1" key="1">
    <citation type="submission" date="2022-01" db="EMBL/GenBank/DDBJ databases">
        <authorList>
            <person name="King R."/>
        </authorList>
    </citation>
    <scope>NUCLEOTIDE SEQUENCE</scope>
</reference>
<sequence length="423" mass="48196">MCFVPAEPKYHFSCYRKDTRIDSSAKSSEIAQTTLEEQEFQKYASVEQAAFKQWNLRSEVSHEKNLRRKLENLYSSKIHFVSNDSGHLLMLPNSMPRDDLVRMNDQLSAKVKAIETCSDKNMITAACLIRNEILQLESGNVWPPTPEDLSEFQLPKNTHLFLQSLLRGDNRIQHSSRVRVRELKAKFGHWVKTRVKILLMLSRRESLKLRSIFCSHFPLNPSLDAGLSDLLVEAGVAAEGSLSSIITGKHYNRAVRTHKVVFEAMMRIIWKSFLPWLEETDTVVSKDLEDLKKELSYLYISNEDTQGSSGITKFSKQPAGVARYCLTSDMKAAFLHMLRNETGGISSKHVFHNDLSPAIILKDERHVSSIMNLLTNKWINPFVNLDIVNISTGSLPTANITKDLLEAHAIGAIFKRYFEIKNN</sequence>
<protein>
    <submittedName>
        <fullName evidence="1">Uncharacterized protein</fullName>
    </submittedName>
</protein>
<dbReference type="OrthoDB" id="8060926at2759"/>
<dbReference type="EMBL" id="OU892287">
    <property type="protein sequence ID" value="CAG9762490.1"/>
    <property type="molecule type" value="Genomic_DNA"/>
</dbReference>
<dbReference type="PANTHER" id="PTHR46704:SF1">
    <property type="entry name" value="TELOMERE LENGTH REGULATION PROTEIN TEL2 HOMOLOG"/>
    <property type="match status" value="1"/>
</dbReference>
<dbReference type="Proteomes" id="UP001152799">
    <property type="component" value="Chromosome 11"/>
</dbReference>
<evidence type="ECO:0000313" key="2">
    <source>
        <dbReference type="Proteomes" id="UP001152799"/>
    </source>
</evidence>
<proteinExistence type="predicted"/>
<dbReference type="AlphaFoldDB" id="A0A9N9MF93"/>
<evidence type="ECO:0000313" key="1">
    <source>
        <dbReference type="EMBL" id="CAG9762490.1"/>
    </source>
</evidence>
<name>A0A9N9MF93_9CUCU</name>
<gene>
    <name evidence="1" type="ORF">CEUTPL_LOCUS3169</name>
</gene>
<organism evidence="1 2">
    <name type="scientific">Ceutorhynchus assimilis</name>
    <name type="common">cabbage seed weevil</name>
    <dbReference type="NCBI Taxonomy" id="467358"/>
    <lineage>
        <taxon>Eukaryota</taxon>
        <taxon>Metazoa</taxon>
        <taxon>Ecdysozoa</taxon>
        <taxon>Arthropoda</taxon>
        <taxon>Hexapoda</taxon>
        <taxon>Insecta</taxon>
        <taxon>Pterygota</taxon>
        <taxon>Neoptera</taxon>
        <taxon>Endopterygota</taxon>
        <taxon>Coleoptera</taxon>
        <taxon>Polyphaga</taxon>
        <taxon>Cucujiformia</taxon>
        <taxon>Curculionidae</taxon>
        <taxon>Ceutorhynchinae</taxon>
        <taxon>Ceutorhynchus</taxon>
    </lineage>
</organism>
<dbReference type="PANTHER" id="PTHR46704">
    <property type="entry name" value="CXC DOMAIN-CONTAINING PROTEIN-RELATED"/>
    <property type="match status" value="1"/>
</dbReference>
<keyword evidence="2" id="KW-1185">Reference proteome</keyword>